<gene>
    <name evidence="1" type="ORF">M513_07486</name>
    <name evidence="2" type="ORF">M514_07486</name>
</gene>
<dbReference type="EMBL" id="KL363237">
    <property type="protein sequence ID" value="KFD51607.1"/>
    <property type="molecule type" value="Genomic_DNA"/>
</dbReference>
<dbReference type="EMBL" id="KL367511">
    <property type="protein sequence ID" value="KFD67744.1"/>
    <property type="molecule type" value="Genomic_DNA"/>
</dbReference>
<evidence type="ECO:0000313" key="2">
    <source>
        <dbReference type="EMBL" id="KFD67744.1"/>
    </source>
</evidence>
<dbReference type="Proteomes" id="UP000030764">
    <property type="component" value="Unassembled WGS sequence"/>
</dbReference>
<sequence length="89" mass="10096">MTVLPQLDASCLKVERFPLEQAKIGCYGCFALKTFSWEHNGRLQMAEQKKRNHLTIIDPLSIWLNLPFGSCSSFGQQLSPTCKYDSATR</sequence>
<reference evidence="2 3" key="1">
    <citation type="journal article" date="2014" name="Nat. Genet.">
        <title>Genome and transcriptome of the porcine whipworm Trichuris suis.</title>
        <authorList>
            <person name="Jex A.R."/>
            <person name="Nejsum P."/>
            <person name="Schwarz E.M."/>
            <person name="Hu L."/>
            <person name="Young N.D."/>
            <person name="Hall R.S."/>
            <person name="Korhonen P.K."/>
            <person name="Liao S."/>
            <person name="Thamsborg S."/>
            <person name="Xia J."/>
            <person name="Xu P."/>
            <person name="Wang S."/>
            <person name="Scheerlinck J.P."/>
            <person name="Hofmann A."/>
            <person name="Sternberg P.W."/>
            <person name="Wang J."/>
            <person name="Gasser R.B."/>
        </authorList>
    </citation>
    <scope>NUCLEOTIDE SEQUENCE [LARGE SCALE GENOMIC DNA]</scope>
    <source>
        <strain evidence="2">DCEP-RM93F</strain>
        <strain evidence="1">DCEP-RM93M</strain>
    </source>
</reference>
<proteinExistence type="predicted"/>
<dbReference type="Proteomes" id="UP000030758">
    <property type="component" value="Unassembled WGS sequence"/>
</dbReference>
<organism evidence="2">
    <name type="scientific">Trichuris suis</name>
    <name type="common">pig whipworm</name>
    <dbReference type="NCBI Taxonomy" id="68888"/>
    <lineage>
        <taxon>Eukaryota</taxon>
        <taxon>Metazoa</taxon>
        <taxon>Ecdysozoa</taxon>
        <taxon>Nematoda</taxon>
        <taxon>Enoplea</taxon>
        <taxon>Dorylaimia</taxon>
        <taxon>Trichinellida</taxon>
        <taxon>Trichuridae</taxon>
        <taxon>Trichuris</taxon>
    </lineage>
</organism>
<keyword evidence="3" id="KW-1185">Reference proteome</keyword>
<dbReference type="AlphaFoldDB" id="A0A085NE48"/>
<protein>
    <submittedName>
        <fullName evidence="2">Uncharacterized protein</fullName>
    </submittedName>
</protein>
<name>A0A085NE48_9BILA</name>
<evidence type="ECO:0000313" key="1">
    <source>
        <dbReference type="EMBL" id="KFD51607.1"/>
    </source>
</evidence>
<evidence type="ECO:0000313" key="3">
    <source>
        <dbReference type="Proteomes" id="UP000030764"/>
    </source>
</evidence>
<accession>A0A085NE48</accession>